<accession>A0A4V6HSE3</accession>
<feature type="domain" description="BIG2" evidence="1">
    <location>
        <begin position="113"/>
        <end position="183"/>
    </location>
</feature>
<dbReference type="STRING" id="180332.GCA_000797495_04551"/>
<feature type="domain" description="BIG2" evidence="1">
    <location>
        <begin position="39"/>
        <end position="111"/>
    </location>
</feature>
<dbReference type="Proteomes" id="UP000306509">
    <property type="component" value="Unassembled WGS sequence"/>
</dbReference>
<evidence type="ECO:0000313" key="2">
    <source>
        <dbReference type="EMBL" id="TLD02638.1"/>
    </source>
</evidence>
<dbReference type="InterPro" id="IPR008964">
    <property type="entry name" value="Invasin/intimin_cell_adhesion"/>
</dbReference>
<comment type="caution">
    <text evidence="2">The sequence shown here is derived from an EMBL/GenBank/DDBJ whole genome shotgun (WGS) entry which is preliminary data.</text>
</comment>
<proteinExistence type="predicted"/>
<gene>
    <name evidence="2" type="ORF">DSM106044_00450</name>
</gene>
<evidence type="ECO:0000313" key="3">
    <source>
        <dbReference type="Proteomes" id="UP000306509"/>
    </source>
</evidence>
<dbReference type="InterPro" id="IPR003343">
    <property type="entry name" value="Big_2"/>
</dbReference>
<keyword evidence="3" id="KW-1185">Reference proteome</keyword>
<dbReference type="AlphaFoldDB" id="A0A4V6HSE3"/>
<name>A0A4V6HSE3_9FIRM</name>
<dbReference type="Pfam" id="PF02368">
    <property type="entry name" value="Big_2"/>
    <property type="match status" value="2"/>
</dbReference>
<reference evidence="2 3" key="1">
    <citation type="journal article" date="2019" name="Anaerobe">
        <title>Detection of Robinsoniella peoriensis in multiple bone samples of a trauma patient.</title>
        <authorList>
            <person name="Schrottner P."/>
            <person name="Hartwich K."/>
            <person name="Bunk B."/>
            <person name="Schober I."/>
            <person name="Helbig S."/>
            <person name="Rudolph W.W."/>
            <person name="Gunzer F."/>
        </authorList>
    </citation>
    <scope>NUCLEOTIDE SEQUENCE [LARGE SCALE GENOMIC DNA]</scope>
    <source>
        <strain evidence="2 3">DSM 106044</strain>
    </source>
</reference>
<dbReference type="Gene3D" id="2.60.40.1080">
    <property type="match status" value="2"/>
</dbReference>
<dbReference type="EMBL" id="QGQD01000009">
    <property type="protein sequence ID" value="TLD02638.1"/>
    <property type="molecule type" value="Genomic_DNA"/>
</dbReference>
<sequence>MCGAGSKVKRLLLGVAAALVFFSVVPDVLPLTQNVSMVKAAGIKIVPKNVTLIKGQRKKLKVTGTKKKVTWSISNRKIAEVKKDGTLVAKSGGSANITANVGGKKYKGSVRVEVPKLSSKSKTLKVGKTYNLKLEKTKQKVTWSSSRNSVATVTKKGKVEAKKTGRATITAKVAGKKFTCTIKVIAKTDSTDKSISASHTKLKNFILSYGERNSSGNRFIKQTDARSGYTFGIVYESAYDRFSFLSVFDESEASLGFSMKVETVRSDLIKPELIFSVNNSYAGFRATAEFNASKYKRNSKVYFTISNYSGIVTESGIQETANLGLQLSFMNWDYLLRSQTGLSMKDIGFTSYK</sequence>
<organism evidence="2 3">
    <name type="scientific">Robinsoniella peoriensis</name>
    <dbReference type="NCBI Taxonomy" id="180332"/>
    <lineage>
        <taxon>Bacteria</taxon>
        <taxon>Bacillati</taxon>
        <taxon>Bacillota</taxon>
        <taxon>Clostridia</taxon>
        <taxon>Lachnospirales</taxon>
        <taxon>Lachnospiraceae</taxon>
        <taxon>Robinsoniella</taxon>
    </lineage>
</organism>
<evidence type="ECO:0000259" key="1">
    <source>
        <dbReference type="SMART" id="SM00635"/>
    </source>
</evidence>
<protein>
    <submittedName>
        <fullName evidence="2">Bacterial Ig-like domain (Group 2)</fullName>
    </submittedName>
</protein>
<dbReference type="SMART" id="SM00635">
    <property type="entry name" value="BID_2"/>
    <property type="match status" value="2"/>
</dbReference>
<dbReference type="SUPFAM" id="SSF49373">
    <property type="entry name" value="Invasin/intimin cell-adhesion fragments"/>
    <property type="match status" value="2"/>
</dbReference>
<dbReference type="RefSeq" id="WP_138001690.1">
    <property type="nucleotide sequence ID" value="NZ_QGQD01000009.1"/>
</dbReference>